<accession>A0A2U1KAH4</accession>
<dbReference type="EMBL" id="PKPP01026650">
    <property type="protein sequence ID" value="PWA29887.1"/>
    <property type="molecule type" value="Genomic_DNA"/>
</dbReference>
<reference evidence="2 3" key="1">
    <citation type="journal article" date="2018" name="Mol. Plant">
        <title>The genome of Artemisia annua provides insight into the evolution of Asteraceae family and artemisinin biosynthesis.</title>
        <authorList>
            <person name="Shen Q."/>
            <person name="Zhang L."/>
            <person name="Liao Z."/>
            <person name="Wang S."/>
            <person name="Yan T."/>
            <person name="Shi P."/>
            <person name="Liu M."/>
            <person name="Fu X."/>
            <person name="Pan Q."/>
            <person name="Wang Y."/>
            <person name="Lv Z."/>
            <person name="Lu X."/>
            <person name="Zhang F."/>
            <person name="Jiang W."/>
            <person name="Ma Y."/>
            <person name="Chen M."/>
            <person name="Hao X."/>
            <person name="Li L."/>
            <person name="Tang Y."/>
            <person name="Lv G."/>
            <person name="Zhou Y."/>
            <person name="Sun X."/>
            <person name="Brodelius P.E."/>
            <person name="Rose J.K.C."/>
            <person name="Tang K."/>
        </authorList>
    </citation>
    <scope>NUCLEOTIDE SEQUENCE [LARGE SCALE GENOMIC DNA]</scope>
    <source>
        <strain evidence="3">cv. Huhao1</strain>
        <tissue evidence="2">Leaf</tissue>
    </source>
</reference>
<dbReference type="SUPFAM" id="SSF53300">
    <property type="entry name" value="vWA-like"/>
    <property type="match status" value="1"/>
</dbReference>
<dbReference type="Proteomes" id="UP000245207">
    <property type="component" value="Unassembled WGS sequence"/>
</dbReference>
<evidence type="ECO:0000256" key="1">
    <source>
        <dbReference type="SAM" id="MobiDB-lite"/>
    </source>
</evidence>
<feature type="region of interest" description="Disordered" evidence="1">
    <location>
        <begin position="1"/>
        <end position="52"/>
    </location>
</feature>
<name>A0A2U1KAH4_ARTAN</name>
<dbReference type="GO" id="GO:0000502">
    <property type="term" value="C:proteasome complex"/>
    <property type="evidence" value="ECO:0007669"/>
    <property type="project" value="UniProtKB-KW"/>
</dbReference>
<feature type="compositionally biased region" description="Polar residues" evidence="1">
    <location>
        <begin position="16"/>
        <end position="36"/>
    </location>
</feature>
<evidence type="ECO:0000313" key="2">
    <source>
        <dbReference type="EMBL" id="PWA29887.1"/>
    </source>
</evidence>
<dbReference type="Gene3D" id="3.40.50.410">
    <property type="entry name" value="von Willebrand factor, type A domain"/>
    <property type="match status" value="1"/>
</dbReference>
<dbReference type="InterPro" id="IPR036465">
    <property type="entry name" value="vWFA_dom_sf"/>
</dbReference>
<organism evidence="2 3">
    <name type="scientific">Artemisia annua</name>
    <name type="common">Sweet wormwood</name>
    <dbReference type="NCBI Taxonomy" id="35608"/>
    <lineage>
        <taxon>Eukaryota</taxon>
        <taxon>Viridiplantae</taxon>
        <taxon>Streptophyta</taxon>
        <taxon>Embryophyta</taxon>
        <taxon>Tracheophyta</taxon>
        <taxon>Spermatophyta</taxon>
        <taxon>Magnoliopsida</taxon>
        <taxon>eudicotyledons</taxon>
        <taxon>Gunneridae</taxon>
        <taxon>Pentapetalae</taxon>
        <taxon>asterids</taxon>
        <taxon>campanulids</taxon>
        <taxon>Asterales</taxon>
        <taxon>Asteraceae</taxon>
        <taxon>Asteroideae</taxon>
        <taxon>Anthemideae</taxon>
        <taxon>Artemisiinae</taxon>
        <taxon>Artemisia</taxon>
    </lineage>
</organism>
<keyword evidence="2" id="KW-0647">Proteasome</keyword>
<proteinExistence type="predicted"/>
<keyword evidence="3" id="KW-1185">Reference proteome</keyword>
<dbReference type="STRING" id="35608.A0A2U1KAH4"/>
<gene>
    <name evidence="2" type="ORF">CTI12_AA626680</name>
</gene>
<dbReference type="AlphaFoldDB" id="A0A2U1KAH4"/>
<sequence length="259" mass="28844">MDALEKKFDEGRAPAQASTFEFSDPTKQTSTLTSTFEVPDPTKLATKPNPYVPQARRGYDDIGLDLGNSNGESSTTIGKNLRPDYWDVDGSSKRKTSDLNDEQFNGEHKNSKFFLTANIKTTIMMAEEVIFIVFDNSIWMRNKFSGSYDNQLEVIRLYCHAKLQSNPKNAIGFKTMGGLGVFSSYLAPTTDVDKIMTYLRRGILYGGDLDLIRGVTFSLSLIMQPQFQAKHKRVRLCAPAGAHVPNVKRKLVRGGRGGV</sequence>
<feature type="compositionally biased region" description="Basic and acidic residues" evidence="1">
    <location>
        <begin position="1"/>
        <end position="12"/>
    </location>
</feature>
<comment type="caution">
    <text evidence="2">The sequence shown here is derived from an EMBL/GenBank/DDBJ whole genome shotgun (WGS) entry which is preliminary data.</text>
</comment>
<evidence type="ECO:0000313" key="3">
    <source>
        <dbReference type="Proteomes" id="UP000245207"/>
    </source>
</evidence>
<protein>
    <submittedName>
        <fullName evidence="2">26S proteasome non-ATPase regulatory subunit-like protein</fullName>
    </submittedName>
</protein>